<protein>
    <submittedName>
        <fullName evidence="2">Uncharacterized protein</fullName>
    </submittedName>
</protein>
<keyword evidence="3" id="KW-1185">Reference proteome</keyword>
<evidence type="ECO:0000256" key="1">
    <source>
        <dbReference type="SAM" id="MobiDB-lite"/>
    </source>
</evidence>
<dbReference type="AlphaFoldDB" id="A0A1N7QF18"/>
<feature type="region of interest" description="Disordered" evidence="1">
    <location>
        <begin position="66"/>
        <end position="85"/>
    </location>
</feature>
<proteinExistence type="predicted"/>
<dbReference type="EMBL" id="FTOG01000017">
    <property type="protein sequence ID" value="SIT21435.1"/>
    <property type="molecule type" value="Genomic_DNA"/>
</dbReference>
<evidence type="ECO:0000313" key="3">
    <source>
        <dbReference type="Proteomes" id="UP000186221"/>
    </source>
</evidence>
<name>A0A1N7QF18_9RHOB</name>
<dbReference type="Proteomes" id="UP000186221">
    <property type="component" value="Unassembled WGS sequence"/>
</dbReference>
<dbReference type="RefSeq" id="WP_083952312.1">
    <property type="nucleotide sequence ID" value="NZ_FTOG01000017.1"/>
</dbReference>
<reference evidence="3" key="1">
    <citation type="submission" date="2017-01" db="EMBL/GenBank/DDBJ databases">
        <authorList>
            <person name="Varghese N."/>
            <person name="Submissions S."/>
        </authorList>
    </citation>
    <scope>NUCLEOTIDE SEQUENCE [LARGE SCALE GENOMIC DNA]</scope>
    <source>
        <strain evidence="3">DSM 19945</strain>
    </source>
</reference>
<evidence type="ECO:0000313" key="2">
    <source>
        <dbReference type="EMBL" id="SIT21435.1"/>
    </source>
</evidence>
<feature type="compositionally biased region" description="Acidic residues" evidence="1">
    <location>
        <begin position="70"/>
        <end position="85"/>
    </location>
</feature>
<gene>
    <name evidence="2" type="ORF">SAMN05421580_11721</name>
</gene>
<accession>A0A1N7QF18</accession>
<dbReference type="OrthoDB" id="7866188at2"/>
<organism evidence="2 3">
    <name type="scientific">Rhodobacter aestuarii</name>
    <dbReference type="NCBI Taxonomy" id="453582"/>
    <lineage>
        <taxon>Bacteria</taxon>
        <taxon>Pseudomonadati</taxon>
        <taxon>Pseudomonadota</taxon>
        <taxon>Alphaproteobacteria</taxon>
        <taxon>Rhodobacterales</taxon>
        <taxon>Rhodobacter group</taxon>
        <taxon>Rhodobacter</taxon>
    </lineage>
</organism>
<sequence>MTIQSQITPCLEELLWSWPSVIRHAQDGWARGFALSIAKQSRRKNWQPSVKQLEIMQRMVAELYRPPAPEEADDWNPIEEDDEGV</sequence>